<evidence type="ECO:0000313" key="5">
    <source>
        <dbReference type="EMBL" id="ULN52695.1"/>
    </source>
</evidence>
<evidence type="ECO:0000256" key="1">
    <source>
        <dbReference type="ARBA" id="ARBA00004370"/>
    </source>
</evidence>
<evidence type="ECO:0000256" key="3">
    <source>
        <dbReference type="SAM" id="MobiDB-lite"/>
    </source>
</evidence>
<gene>
    <name evidence="5" type="ORF">MIU77_18015</name>
</gene>
<name>A0ABY3U275_9MYCO</name>
<keyword evidence="2 4" id="KW-0472">Membrane</keyword>
<feature type="compositionally biased region" description="Acidic residues" evidence="3">
    <location>
        <begin position="32"/>
        <end position="47"/>
    </location>
</feature>
<keyword evidence="4" id="KW-1133">Transmembrane helix</keyword>
<dbReference type="SUPFAM" id="SSF54427">
    <property type="entry name" value="NTF2-like"/>
    <property type="match status" value="1"/>
</dbReference>
<evidence type="ECO:0000313" key="6">
    <source>
        <dbReference type="Proteomes" id="UP001055200"/>
    </source>
</evidence>
<dbReference type="PANTHER" id="PTHR37042">
    <property type="entry name" value="OUTER MEMBRANE PROTEIN RV1973"/>
    <property type="match status" value="1"/>
</dbReference>
<dbReference type="InterPro" id="IPR032710">
    <property type="entry name" value="NTF2-like_dom_sf"/>
</dbReference>
<accession>A0ABY3U275</accession>
<proteinExistence type="predicted"/>
<keyword evidence="6" id="KW-1185">Reference proteome</keyword>
<dbReference type="PANTHER" id="PTHR37042:SF4">
    <property type="entry name" value="OUTER MEMBRANE PROTEIN RV1973"/>
    <property type="match status" value="1"/>
</dbReference>
<sequence length="228" mass="23744">MTDDEAPAVDDVGATEETPAAGEPGETPAADGADEAPETGEAGDTEEIAGAGPPPGRRRPTAGAAAVALAVAAFVGAGAWAGAAVQPYLADRAALATRVQVARAATGAITTLWTYTPQDIGALPDRVADYLTGDLAAQYRKDIEAIAARYKQAEISLDSEVVGVAVDAVDGADARALVYTNTTWSSPQTKDIPGLQYRSYQVTLRRDDGRWRVARLDPITNFSLTPQF</sequence>
<reference evidence="5" key="1">
    <citation type="submission" date="2022-08" db="EMBL/GenBank/DDBJ databases">
        <title>Complete genome sequence of 14 non-tuberculosis mycobacteria type-strains.</title>
        <authorList>
            <person name="Igarashi Y."/>
            <person name="Osugi A."/>
            <person name="Mitarai S."/>
        </authorList>
    </citation>
    <scope>NUCLEOTIDE SEQUENCE</scope>
    <source>
        <strain evidence="5">DSM 45575</strain>
    </source>
</reference>
<organism evidence="5 6">
    <name type="scientific">Mycolicibacillus parakoreensis</name>
    <dbReference type="NCBI Taxonomy" id="1069221"/>
    <lineage>
        <taxon>Bacteria</taxon>
        <taxon>Bacillati</taxon>
        <taxon>Actinomycetota</taxon>
        <taxon>Actinomycetes</taxon>
        <taxon>Mycobacteriales</taxon>
        <taxon>Mycobacteriaceae</taxon>
        <taxon>Mycolicibacillus</taxon>
    </lineage>
</organism>
<dbReference type="Proteomes" id="UP001055200">
    <property type="component" value="Chromosome"/>
</dbReference>
<keyword evidence="4" id="KW-0812">Transmembrane</keyword>
<evidence type="ECO:0000256" key="4">
    <source>
        <dbReference type="SAM" id="Phobius"/>
    </source>
</evidence>
<feature type="region of interest" description="Disordered" evidence="3">
    <location>
        <begin position="1"/>
        <end position="60"/>
    </location>
</feature>
<feature type="transmembrane region" description="Helical" evidence="4">
    <location>
        <begin position="62"/>
        <end position="83"/>
    </location>
</feature>
<feature type="compositionally biased region" description="Low complexity" evidence="3">
    <location>
        <begin position="15"/>
        <end position="31"/>
    </location>
</feature>
<comment type="subcellular location">
    <subcellularLocation>
        <location evidence="1">Membrane</location>
    </subcellularLocation>
</comment>
<protein>
    <submittedName>
        <fullName evidence="5">Mammalian cell entry protein</fullName>
    </submittedName>
</protein>
<evidence type="ECO:0000256" key="2">
    <source>
        <dbReference type="ARBA" id="ARBA00023136"/>
    </source>
</evidence>
<dbReference type="EMBL" id="CP092365">
    <property type="protein sequence ID" value="ULN52695.1"/>
    <property type="molecule type" value="Genomic_DNA"/>
</dbReference>